<dbReference type="EMBL" id="BARU01040397">
    <property type="protein sequence ID" value="GAH77531.1"/>
    <property type="molecule type" value="Genomic_DNA"/>
</dbReference>
<feature type="transmembrane region" description="Helical" evidence="2">
    <location>
        <begin position="21"/>
        <end position="50"/>
    </location>
</feature>
<dbReference type="GO" id="GO:0005886">
    <property type="term" value="C:plasma membrane"/>
    <property type="evidence" value="ECO:0007669"/>
    <property type="project" value="TreeGrafter"/>
</dbReference>
<name>X1I576_9ZZZZ</name>
<keyword evidence="2" id="KW-1133">Transmembrane helix</keyword>
<protein>
    <recommendedName>
        <fullName evidence="3">MacB-like periplasmic core domain-containing protein</fullName>
    </recommendedName>
</protein>
<dbReference type="Pfam" id="PF12704">
    <property type="entry name" value="MacB_PCD"/>
    <property type="match status" value="1"/>
</dbReference>
<proteinExistence type="predicted"/>
<dbReference type="AlphaFoldDB" id="X1I576"/>
<dbReference type="InterPro" id="IPR050250">
    <property type="entry name" value="Macrolide_Exporter_MacB"/>
</dbReference>
<evidence type="ECO:0000256" key="1">
    <source>
        <dbReference type="SAM" id="MobiDB-lite"/>
    </source>
</evidence>
<evidence type="ECO:0000313" key="4">
    <source>
        <dbReference type="EMBL" id="GAH77531.1"/>
    </source>
</evidence>
<dbReference type="PANTHER" id="PTHR30572">
    <property type="entry name" value="MEMBRANE COMPONENT OF TRANSPORTER-RELATED"/>
    <property type="match status" value="1"/>
</dbReference>
<evidence type="ECO:0000259" key="3">
    <source>
        <dbReference type="Pfam" id="PF12704"/>
    </source>
</evidence>
<feature type="non-terminal residue" evidence="4">
    <location>
        <position position="1"/>
    </location>
</feature>
<organism evidence="4">
    <name type="scientific">marine sediment metagenome</name>
    <dbReference type="NCBI Taxonomy" id="412755"/>
    <lineage>
        <taxon>unclassified sequences</taxon>
        <taxon>metagenomes</taxon>
        <taxon>ecological metagenomes</taxon>
    </lineage>
</organism>
<accession>X1I576</accession>
<reference evidence="4" key="1">
    <citation type="journal article" date="2014" name="Front. Microbiol.">
        <title>High frequency of phylogenetically diverse reductive dehalogenase-homologous genes in deep subseafloor sedimentary metagenomes.</title>
        <authorList>
            <person name="Kawai M."/>
            <person name="Futagami T."/>
            <person name="Toyoda A."/>
            <person name="Takaki Y."/>
            <person name="Nishi S."/>
            <person name="Hori S."/>
            <person name="Arai W."/>
            <person name="Tsubouchi T."/>
            <person name="Morono Y."/>
            <person name="Uchiyama I."/>
            <person name="Ito T."/>
            <person name="Fujiyama A."/>
            <person name="Inagaki F."/>
            <person name="Takami H."/>
        </authorList>
    </citation>
    <scope>NUCLEOTIDE SEQUENCE</scope>
    <source>
        <strain evidence="4">Expedition CK06-06</strain>
    </source>
</reference>
<keyword evidence="2" id="KW-0472">Membrane</keyword>
<gene>
    <name evidence="4" type="ORF">S03H2_62456</name>
</gene>
<feature type="domain" description="MacB-like periplasmic core" evidence="3">
    <location>
        <begin position="24"/>
        <end position="191"/>
    </location>
</feature>
<dbReference type="GO" id="GO:0022857">
    <property type="term" value="F:transmembrane transporter activity"/>
    <property type="evidence" value="ECO:0007669"/>
    <property type="project" value="TreeGrafter"/>
</dbReference>
<dbReference type="InterPro" id="IPR025857">
    <property type="entry name" value="MacB_PCD"/>
</dbReference>
<sequence>FRNIIVPIFSLAKRNLIRRRLRFLLTLSSVTVLVMSFVALTSFSMGYGLILHPISKQILAIDGVQIMAPQGEKENRESTFTPLDITAIEWLQKQSEVDFISPKAENLPSLMPIVELDRGTIYGVIGIYPSKEAKITGLDEIIVEGRYLQDGEENAILISQDLKKQLDIEVNEALRLGNRMMRVVGIFRDRGLTELKDLDGQPLTPLKLVNLSPPGEPPDIQSSPAEADEIIIS</sequence>
<comment type="caution">
    <text evidence="4">The sequence shown here is derived from an EMBL/GenBank/DDBJ whole genome shotgun (WGS) entry which is preliminary data.</text>
</comment>
<feature type="non-terminal residue" evidence="4">
    <location>
        <position position="233"/>
    </location>
</feature>
<feature type="region of interest" description="Disordered" evidence="1">
    <location>
        <begin position="212"/>
        <end position="233"/>
    </location>
</feature>
<keyword evidence="2" id="KW-0812">Transmembrane</keyword>
<evidence type="ECO:0000256" key="2">
    <source>
        <dbReference type="SAM" id="Phobius"/>
    </source>
</evidence>
<dbReference type="PANTHER" id="PTHR30572:SF4">
    <property type="entry name" value="ABC TRANSPORTER PERMEASE YTRF"/>
    <property type="match status" value="1"/>
</dbReference>